<dbReference type="EMBL" id="LMTZ01000096">
    <property type="protein sequence ID" value="KST66494.1"/>
    <property type="molecule type" value="Genomic_DNA"/>
</dbReference>
<organism evidence="1 2">
    <name type="scientific">Mastigocoleus testarum BC008</name>
    <dbReference type="NCBI Taxonomy" id="371196"/>
    <lineage>
        <taxon>Bacteria</taxon>
        <taxon>Bacillati</taxon>
        <taxon>Cyanobacteriota</taxon>
        <taxon>Cyanophyceae</taxon>
        <taxon>Nostocales</taxon>
        <taxon>Hapalosiphonaceae</taxon>
        <taxon>Mastigocoleus</taxon>
    </lineage>
</organism>
<evidence type="ECO:0008006" key="3">
    <source>
        <dbReference type="Google" id="ProtNLM"/>
    </source>
</evidence>
<gene>
    <name evidence="1" type="ORF">BC008_42955</name>
</gene>
<dbReference type="RefSeq" id="WP_027840289.1">
    <property type="nucleotide sequence ID" value="NZ_LMTZ01000096.1"/>
</dbReference>
<protein>
    <recommendedName>
        <fullName evidence="3">DUF3352 domain-containing protein</fullName>
    </recommendedName>
</protein>
<keyword evidence="2" id="KW-1185">Reference proteome</keyword>
<dbReference type="InterPro" id="IPR021787">
    <property type="entry name" value="DUF3352"/>
</dbReference>
<dbReference type="Pfam" id="PF11832">
    <property type="entry name" value="DUF3352"/>
    <property type="match status" value="1"/>
</dbReference>
<dbReference type="Proteomes" id="UP000053372">
    <property type="component" value="Unassembled WGS sequence"/>
</dbReference>
<reference evidence="1 2" key="1">
    <citation type="journal article" date="2015" name="Genome Announc.">
        <title>Draft Genome of the Euendolithic (true boring) Cyanobacterium Mastigocoleus testarum strain BC008.</title>
        <authorList>
            <person name="Guida B.S."/>
            <person name="Garcia-Pichel F."/>
        </authorList>
    </citation>
    <scope>NUCLEOTIDE SEQUENCE [LARGE SCALE GENOMIC DNA]</scope>
    <source>
        <strain evidence="1 2">BC008</strain>
    </source>
</reference>
<proteinExistence type="predicted"/>
<evidence type="ECO:0000313" key="1">
    <source>
        <dbReference type="EMBL" id="KST66494.1"/>
    </source>
</evidence>
<dbReference type="OrthoDB" id="451203at2"/>
<dbReference type="PROSITE" id="PS51257">
    <property type="entry name" value="PROKAR_LIPOPROTEIN"/>
    <property type="match status" value="1"/>
</dbReference>
<dbReference type="AlphaFoldDB" id="A0A0V7ZPZ1"/>
<evidence type="ECO:0000313" key="2">
    <source>
        <dbReference type="Proteomes" id="UP000053372"/>
    </source>
</evidence>
<accession>A0A0V7ZPZ1</accession>
<comment type="caution">
    <text evidence="1">The sequence shown here is derived from an EMBL/GenBank/DDBJ whole genome shotgun (WGS) entry which is preliminary data.</text>
</comment>
<sequence length="576" mass="64154">MIKCSLFKFIAASIMVLLLIFSGGCNYLESANSSSPKIEKNNLEQPISAIFVSKQAPVMLSILLSKEGLQSVKRNREFSIIEENLFTNTDINFKKDVEPWLGDEITLAVMTADLDREVENGKQPGYLMVLTTKEPEKSREFVEILFSKRVLAGTTLKVKRYQGVKLIYDQLQTDSFYPTGDPNQSKQTNSQSEIKSNLAAALVGDRFVLFSNTPKILRQAINNVQAPNVNLVSSKKYHQALNKLSDEKAAIAFLNLSQIANWQDLELKNLVYDSQIISLNFNSQQLIAETSLLANKETSATLSPLSQPVAALKYIPKGAGLAISGTDLSNLSNTNVAQFWQQTRVAFSPSPENRISRLVQPLENLTNNWGLNLSKDIFSWVTGEFAYCLLPSQEKIEPDWIFVAEKSPSTSEGIARLDEIARTNNLSINPFLLGEQKIYAWTQLTANTELSSAGAKAQNFAIETKVRGVHTTVDNYEIFASSVETINQALAGKESSLINNKSFKDSIAQIPESNQGYLYIDWSKSREILEYQLPILRLAEIVGKPFFQKLHSLTISSYGENSDTLQSKVILQMDAS</sequence>
<name>A0A0V7ZPZ1_9CYAN</name>